<dbReference type="RefSeq" id="WP_105041091.1">
    <property type="nucleotide sequence ID" value="NZ_PPSL01000007.1"/>
</dbReference>
<dbReference type="PROSITE" id="PS50026">
    <property type="entry name" value="EGF_3"/>
    <property type="match status" value="1"/>
</dbReference>
<dbReference type="InterPro" id="IPR000742">
    <property type="entry name" value="EGF"/>
</dbReference>
<proteinExistence type="predicted"/>
<reference evidence="3 4" key="1">
    <citation type="submission" date="2018-01" db="EMBL/GenBank/DDBJ databases">
        <title>A novel member of the phylum Bacteroidetes isolated from glacier ice.</title>
        <authorList>
            <person name="Liu Q."/>
            <person name="Xin Y.-H."/>
        </authorList>
    </citation>
    <scope>NUCLEOTIDE SEQUENCE [LARGE SCALE GENOMIC DNA]</scope>
    <source>
        <strain evidence="3 4">RB1R16</strain>
    </source>
</reference>
<accession>A0A2S7SRL4</accession>
<dbReference type="OrthoDB" id="674834at2"/>
<name>A0A2S7SRL4_9BACT</name>
<dbReference type="EMBL" id="PPSL01000007">
    <property type="protein sequence ID" value="PQJ09186.1"/>
    <property type="molecule type" value="Genomic_DNA"/>
</dbReference>
<feature type="domain" description="EGF-like" evidence="2">
    <location>
        <begin position="28"/>
        <end position="60"/>
    </location>
</feature>
<evidence type="ECO:0000259" key="2">
    <source>
        <dbReference type="PROSITE" id="PS50026"/>
    </source>
</evidence>
<keyword evidence="1" id="KW-1133">Transmembrane helix</keyword>
<dbReference type="AlphaFoldDB" id="A0A2S7SRL4"/>
<dbReference type="PROSITE" id="PS01186">
    <property type="entry name" value="EGF_2"/>
    <property type="match status" value="1"/>
</dbReference>
<dbReference type="PROSITE" id="PS00022">
    <property type="entry name" value="EGF_1"/>
    <property type="match status" value="1"/>
</dbReference>
<organism evidence="3 4">
    <name type="scientific">Flavipsychrobacter stenotrophus</name>
    <dbReference type="NCBI Taxonomy" id="2077091"/>
    <lineage>
        <taxon>Bacteria</taxon>
        <taxon>Pseudomonadati</taxon>
        <taxon>Bacteroidota</taxon>
        <taxon>Chitinophagia</taxon>
        <taxon>Chitinophagales</taxon>
        <taxon>Chitinophagaceae</taxon>
        <taxon>Flavipsychrobacter</taxon>
    </lineage>
</organism>
<keyword evidence="4" id="KW-1185">Reference proteome</keyword>
<protein>
    <recommendedName>
        <fullName evidence="2">EGF-like domain-containing protein</fullName>
    </recommendedName>
</protein>
<dbReference type="Gene3D" id="2.10.25.10">
    <property type="entry name" value="Laminin"/>
    <property type="match status" value="1"/>
</dbReference>
<gene>
    <name evidence="3" type="ORF">CJD36_020585</name>
</gene>
<keyword evidence="1" id="KW-0472">Membrane</keyword>
<feature type="transmembrane region" description="Helical" evidence="1">
    <location>
        <begin position="7"/>
        <end position="24"/>
    </location>
</feature>
<dbReference type="CDD" id="cd00054">
    <property type="entry name" value="EGF_CA"/>
    <property type="match status" value="1"/>
</dbReference>
<evidence type="ECO:0000313" key="4">
    <source>
        <dbReference type="Proteomes" id="UP000239872"/>
    </source>
</evidence>
<comment type="caution">
    <text evidence="3">The sequence shown here is derived from an EMBL/GenBank/DDBJ whole genome shotgun (WGS) entry which is preliminary data.</text>
</comment>
<keyword evidence="1" id="KW-0812">Transmembrane</keyword>
<evidence type="ECO:0000256" key="1">
    <source>
        <dbReference type="SAM" id="Phobius"/>
    </source>
</evidence>
<dbReference type="Proteomes" id="UP000239872">
    <property type="component" value="Unassembled WGS sequence"/>
</dbReference>
<evidence type="ECO:0000313" key="3">
    <source>
        <dbReference type="EMBL" id="PQJ09186.1"/>
    </source>
</evidence>
<sequence length="184" mass="20360">MKNTLRPLLYSSIVLLGVLFSVLYTSCQPDKCKAIACAYGGVCNEGSCKCLPGYEGSNCETITRKKFIGLWAVKEKGSVTPLRQYPLSIEPDSAVTGVLIKNLYNYFNTQKVRAILQGDTLIIPNQQLMGKVIFGKGYIHSTGTGVNNSITMRYEVIDVATQLVDDFGYYADLDFSDPSEWTKQ</sequence>